<dbReference type="STRING" id="1166340.SAMN05192583_3666"/>
<dbReference type="Proteomes" id="UP000199206">
    <property type="component" value="Unassembled WGS sequence"/>
</dbReference>
<evidence type="ECO:0000313" key="2">
    <source>
        <dbReference type="EMBL" id="SEN83208.1"/>
    </source>
</evidence>
<gene>
    <name evidence="2" type="ORF">SAMN05192583_3666</name>
</gene>
<dbReference type="AlphaFoldDB" id="A0A1H8JSM9"/>
<reference evidence="3" key="1">
    <citation type="submission" date="2016-10" db="EMBL/GenBank/DDBJ databases">
        <authorList>
            <person name="Varghese N."/>
            <person name="Submissions S."/>
        </authorList>
    </citation>
    <scope>NUCLEOTIDE SEQUENCE [LARGE SCALE GENOMIC DNA]</scope>
    <source>
        <strain evidence="3">S6-262</strain>
    </source>
</reference>
<protein>
    <submittedName>
        <fullName evidence="2">Uncharacterized protein</fullName>
    </submittedName>
</protein>
<name>A0A1H8JSM9_9SPHN</name>
<feature type="region of interest" description="Disordered" evidence="1">
    <location>
        <begin position="1"/>
        <end position="22"/>
    </location>
</feature>
<accession>A0A1H8JSM9</accession>
<evidence type="ECO:0000256" key="1">
    <source>
        <dbReference type="SAM" id="MobiDB-lite"/>
    </source>
</evidence>
<proteinExistence type="predicted"/>
<dbReference type="EMBL" id="FOCF01000015">
    <property type="protein sequence ID" value="SEN83208.1"/>
    <property type="molecule type" value="Genomic_DNA"/>
</dbReference>
<evidence type="ECO:0000313" key="3">
    <source>
        <dbReference type="Proteomes" id="UP000199206"/>
    </source>
</evidence>
<keyword evidence="3" id="KW-1185">Reference proteome</keyword>
<sequence>MARRKSIAVPAHMLSDRDPVNQPQKHETIVLVRTDKMALATE</sequence>
<organism evidence="2 3">
    <name type="scientific">Sphingomonas gellani</name>
    <dbReference type="NCBI Taxonomy" id="1166340"/>
    <lineage>
        <taxon>Bacteria</taxon>
        <taxon>Pseudomonadati</taxon>
        <taxon>Pseudomonadota</taxon>
        <taxon>Alphaproteobacteria</taxon>
        <taxon>Sphingomonadales</taxon>
        <taxon>Sphingomonadaceae</taxon>
        <taxon>Sphingomonas</taxon>
    </lineage>
</organism>